<proteinExistence type="predicted"/>
<feature type="non-terminal residue" evidence="1">
    <location>
        <position position="1"/>
    </location>
</feature>
<evidence type="ECO:0000313" key="1">
    <source>
        <dbReference type="EMBL" id="CAA6805567.1"/>
    </source>
</evidence>
<name>A0A6S6SRE4_9BACT</name>
<sequence>LICWSKRHQDFIKEKTFNDELKKWTYTHRQTRSAYRSLQTYLVLLL</sequence>
<protein>
    <submittedName>
        <fullName evidence="1">Uncharacterized protein</fullName>
    </submittedName>
</protein>
<reference evidence="1" key="1">
    <citation type="submission" date="2020-01" db="EMBL/GenBank/DDBJ databases">
        <authorList>
            <person name="Meier V. D."/>
            <person name="Meier V D."/>
        </authorList>
    </citation>
    <scope>NUCLEOTIDE SEQUENCE</scope>
    <source>
        <strain evidence="1">HLG_WM_MAG_12</strain>
    </source>
</reference>
<organism evidence="1">
    <name type="scientific">uncultured Campylobacterales bacterium</name>
    <dbReference type="NCBI Taxonomy" id="352960"/>
    <lineage>
        <taxon>Bacteria</taxon>
        <taxon>Pseudomonadati</taxon>
        <taxon>Campylobacterota</taxon>
        <taxon>Epsilonproteobacteria</taxon>
        <taxon>Campylobacterales</taxon>
        <taxon>environmental samples</taxon>
    </lineage>
</organism>
<dbReference type="AlphaFoldDB" id="A0A6S6SRE4"/>
<gene>
    <name evidence="1" type="ORF">HELGO_WM34960</name>
</gene>
<dbReference type="EMBL" id="CACVAW010000019">
    <property type="protein sequence ID" value="CAA6805567.1"/>
    <property type="molecule type" value="Genomic_DNA"/>
</dbReference>
<accession>A0A6S6SRE4</accession>